<reference evidence="2 3" key="1">
    <citation type="submission" date="2015-12" db="EMBL/GenBank/DDBJ databases">
        <authorList>
            <person name="Shamseldin A."/>
            <person name="Moawad H."/>
            <person name="Abd El-Rahim W.M."/>
            <person name="Sadowsky M.J."/>
        </authorList>
    </citation>
    <scope>NUCLEOTIDE SEQUENCE [LARGE SCALE GENOMIC DNA]</scope>
    <source>
        <strain evidence="2 3">SJ5A-1</strain>
    </source>
</reference>
<accession>A0A0W7WMS9</accession>
<dbReference type="Proteomes" id="UP000054396">
    <property type="component" value="Unassembled WGS sequence"/>
</dbReference>
<dbReference type="EMBL" id="LPXO01000002">
    <property type="protein sequence ID" value="KUF11831.1"/>
    <property type="molecule type" value="Genomic_DNA"/>
</dbReference>
<dbReference type="SMART" id="SM00671">
    <property type="entry name" value="SEL1"/>
    <property type="match status" value="2"/>
</dbReference>
<dbReference type="AlphaFoldDB" id="A0A0W7WMS9"/>
<keyword evidence="3" id="KW-1185">Reference proteome</keyword>
<gene>
    <name evidence="2" type="ORF">AVJ23_04415</name>
</gene>
<proteinExistence type="predicted"/>
<organism evidence="2 3">
    <name type="scientific">Pseudoponticoccus marisrubri</name>
    <dbReference type="NCBI Taxonomy" id="1685382"/>
    <lineage>
        <taxon>Bacteria</taxon>
        <taxon>Pseudomonadati</taxon>
        <taxon>Pseudomonadota</taxon>
        <taxon>Alphaproteobacteria</taxon>
        <taxon>Rhodobacterales</taxon>
        <taxon>Roseobacteraceae</taxon>
        <taxon>Pseudoponticoccus</taxon>
    </lineage>
</organism>
<evidence type="ECO:0008006" key="4">
    <source>
        <dbReference type="Google" id="ProtNLM"/>
    </source>
</evidence>
<feature type="signal peptide" evidence="1">
    <location>
        <begin position="1"/>
        <end position="19"/>
    </location>
</feature>
<name>A0A0W7WMS9_9RHOB</name>
<dbReference type="InterPro" id="IPR006597">
    <property type="entry name" value="Sel1-like"/>
</dbReference>
<evidence type="ECO:0000313" key="2">
    <source>
        <dbReference type="EMBL" id="KUF11831.1"/>
    </source>
</evidence>
<dbReference type="Gene3D" id="1.25.40.10">
    <property type="entry name" value="Tetratricopeptide repeat domain"/>
    <property type="match status" value="1"/>
</dbReference>
<keyword evidence="1" id="KW-0732">Signal</keyword>
<dbReference type="InterPro" id="IPR011990">
    <property type="entry name" value="TPR-like_helical_dom_sf"/>
</dbReference>
<comment type="caution">
    <text evidence="2">The sequence shown here is derived from an EMBL/GenBank/DDBJ whole genome shotgun (WGS) entry which is preliminary data.</text>
</comment>
<evidence type="ECO:0000313" key="3">
    <source>
        <dbReference type="Proteomes" id="UP000054396"/>
    </source>
</evidence>
<evidence type="ECO:0000256" key="1">
    <source>
        <dbReference type="SAM" id="SignalP"/>
    </source>
</evidence>
<dbReference type="RefSeq" id="WP_058860948.1">
    <property type="nucleotide sequence ID" value="NZ_LPXO01000002.1"/>
</dbReference>
<dbReference type="SUPFAM" id="SSF81901">
    <property type="entry name" value="HCP-like"/>
    <property type="match status" value="1"/>
</dbReference>
<dbReference type="STRING" id="1685382.AVJ23_04415"/>
<dbReference type="OrthoDB" id="7843431at2"/>
<feature type="chain" id="PRO_5006936495" description="Sel1 repeat protein" evidence="1">
    <location>
        <begin position="20"/>
        <end position="371"/>
    </location>
</feature>
<sequence length="371" mass="39740">MAAARLITAALVVALSATAAPGQEAGAAPGSVQALLGAAEQGPLEREERTALFEALEAMAETDPGAAFGLMTRFAATGDTKAQQELGTYYRQGIGTETDLQAAREWYQRAIEGGRPYALAPMARVEAALGNGAAALGLVNRAIDAGMPGAERQLGFAHVDRQLGVASDPARGREILMALIDDGDGRAARPLLLRYTWNRLPLPAPDRLVAQVEADGLAGDGPSAEAALVYLTKAERRAVSRRQALIEVPGIRDRILASERMWLAADIQPRRFYLAADEIIATTPSEHFPRAALTANRVTPNAYVRILQRELRGLGYYRGSLNGRLTRSTIAAHNRFCRDAGIIAQCREGPRKSATIRAVTEALAERRPGTK</sequence>
<protein>
    <recommendedName>
        <fullName evidence="4">Sel1 repeat protein</fullName>
    </recommendedName>
</protein>